<evidence type="ECO:0000256" key="1">
    <source>
        <dbReference type="SAM" id="MobiDB-lite"/>
    </source>
</evidence>
<sequence>MPKPTRRPSEILQWFREHPGEVTSLKALSLNLNIPYNTVFVVVKKLAEEGKLKKVGRGLYTLADEESGADDNRRGGNRAGRGTDASPS</sequence>
<proteinExistence type="predicted"/>
<name>A0A097QWU1_9EURY</name>
<organism evidence="2 3">
    <name type="scientific">Thermococcus eurythermalis</name>
    <dbReference type="NCBI Taxonomy" id="1505907"/>
    <lineage>
        <taxon>Archaea</taxon>
        <taxon>Methanobacteriati</taxon>
        <taxon>Methanobacteriota</taxon>
        <taxon>Thermococci</taxon>
        <taxon>Thermococcales</taxon>
        <taxon>Thermococcaceae</taxon>
        <taxon>Thermococcus</taxon>
    </lineage>
</organism>
<dbReference type="AlphaFoldDB" id="A0A097QWU1"/>
<gene>
    <name evidence="2" type="ORF">TEU_11730</name>
</gene>
<protein>
    <recommendedName>
        <fullName evidence="4">DNA-binding protein</fullName>
    </recommendedName>
</protein>
<keyword evidence="2" id="KW-0614">Plasmid</keyword>
<dbReference type="OrthoDB" id="285635at2157"/>
<evidence type="ECO:0000313" key="3">
    <source>
        <dbReference type="Proteomes" id="UP000029980"/>
    </source>
</evidence>
<dbReference type="GeneID" id="25154097"/>
<keyword evidence="3" id="KW-1185">Reference proteome</keyword>
<reference evidence="2 3" key="1">
    <citation type="journal article" date="2015" name="Int. J. Syst. Evol. Microbiol.">
        <title>Thermococcus eurythermalis sp. nov., a conditional piezophilic hyperthermophilic archaeon with a wide temperature range isolated from an oil-immersed chimney in the Guaymas Basin.</title>
        <authorList>
            <person name="Zhao W."/>
            <person name="Zeng X."/>
            <person name="Xiao X."/>
        </authorList>
    </citation>
    <scope>NUCLEOTIDE SEQUENCE [LARGE SCALE GENOMIC DNA]</scope>
    <source>
        <strain evidence="2 3">A501</strain>
        <plasmid evidence="2">unnamed</plasmid>
    </source>
</reference>
<geneLocation type="plasmid" evidence="3"/>
<evidence type="ECO:0008006" key="4">
    <source>
        <dbReference type="Google" id="ProtNLM"/>
    </source>
</evidence>
<dbReference type="RefSeq" id="WP_050003995.1">
    <property type="nucleotide sequence ID" value="NZ_CP008888.1"/>
</dbReference>
<dbReference type="KEGG" id="teu:TEU_11730"/>
<feature type="region of interest" description="Disordered" evidence="1">
    <location>
        <begin position="61"/>
        <end position="88"/>
    </location>
</feature>
<accession>A0A097QWU1</accession>
<dbReference type="Proteomes" id="UP000029980">
    <property type="component" value="Plasmid unnamed"/>
</dbReference>
<evidence type="ECO:0000313" key="2">
    <source>
        <dbReference type="EMBL" id="AIU70942.1"/>
    </source>
</evidence>
<dbReference type="HOGENOM" id="CLU_2461939_0_0_2"/>
<dbReference type="EMBL" id="CP008888">
    <property type="protein sequence ID" value="AIU70942.1"/>
    <property type="molecule type" value="Genomic_DNA"/>
</dbReference>